<name>A0A8S9HVD4_BRACR</name>
<sequence length="287" mass="33062">MPLTPKFISMAATERYLGLRGRKFINQQRLDLLDEKLADVRKIVTDAGLIHTLIEFDAYQPNVVREFIANLHEAEERDDGVVVYVRGSLIDFSPSLINSLYCIPGFEEDPNWMEEDIDKVCGFLTNGQINRWENMSSKYLTKTNQVLYMLVCSNWIPSMNYTSMNQKHLKFVYMLHHHEGGFDFGKLVYDQIIAMGENTKTKRTRRIMFPTLIQQAIHFQRIIPSDTRNDEFTGLPKLVVKDIKAGRGTGADSSTASLEEDINRTIESLKAIRIRLRRGEYAPYAQT</sequence>
<dbReference type="AlphaFoldDB" id="A0A8S9HVD4"/>
<gene>
    <name evidence="2" type="ORF">F2Q70_00016055</name>
</gene>
<evidence type="ECO:0000259" key="1">
    <source>
        <dbReference type="Pfam" id="PF20167"/>
    </source>
</evidence>
<evidence type="ECO:0000313" key="2">
    <source>
        <dbReference type="EMBL" id="KAF2561883.1"/>
    </source>
</evidence>
<proteinExistence type="predicted"/>
<feature type="domain" description="Putative plant transposon protein" evidence="1">
    <location>
        <begin position="53"/>
        <end position="221"/>
    </location>
</feature>
<accession>A0A8S9HVD4</accession>
<dbReference type="EMBL" id="QGKY02001250">
    <property type="protein sequence ID" value="KAF2561883.1"/>
    <property type="molecule type" value="Genomic_DNA"/>
</dbReference>
<protein>
    <recommendedName>
        <fullName evidence="1">Putative plant transposon protein domain-containing protein</fullName>
    </recommendedName>
</protein>
<comment type="caution">
    <text evidence="2">The sequence shown here is derived from an EMBL/GenBank/DDBJ whole genome shotgun (WGS) entry which is preliminary data.</text>
</comment>
<reference evidence="2" key="1">
    <citation type="submission" date="2019-12" db="EMBL/GenBank/DDBJ databases">
        <title>Genome sequencing and annotation of Brassica cretica.</title>
        <authorList>
            <person name="Studholme D.J."/>
            <person name="Sarris P.F."/>
        </authorList>
    </citation>
    <scope>NUCLEOTIDE SEQUENCE</scope>
    <source>
        <strain evidence="2">PFS-102/07</strain>
        <tissue evidence="2">Leaf</tissue>
    </source>
</reference>
<dbReference type="InterPro" id="IPR046796">
    <property type="entry name" value="Transposase_32_dom"/>
</dbReference>
<dbReference type="Pfam" id="PF20167">
    <property type="entry name" value="Transposase_32"/>
    <property type="match status" value="1"/>
</dbReference>
<organism evidence="2">
    <name type="scientific">Brassica cretica</name>
    <name type="common">Mustard</name>
    <dbReference type="NCBI Taxonomy" id="69181"/>
    <lineage>
        <taxon>Eukaryota</taxon>
        <taxon>Viridiplantae</taxon>
        <taxon>Streptophyta</taxon>
        <taxon>Embryophyta</taxon>
        <taxon>Tracheophyta</taxon>
        <taxon>Spermatophyta</taxon>
        <taxon>Magnoliopsida</taxon>
        <taxon>eudicotyledons</taxon>
        <taxon>Gunneridae</taxon>
        <taxon>Pentapetalae</taxon>
        <taxon>rosids</taxon>
        <taxon>malvids</taxon>
        <taxon>Brassicales</taxon>
        <taxon>Brassicaceae</taxon>
        <taxon>Brassiceae</taxon>
        <taxon>Brassica</taxon>
    </lineage>
</organism>